<dbReference type="SUPFAM" id="SSF48208">
    <property type="entry name" value="Six-hairpin glycosidases"/>
    <property type="match status" value="1"/>
</dbReference>
<dbReference type="InterPro" id="IPR012341">
    <property type="entry name" value="6hp_glycosidase-like_sf"/>
</dbReference>
<dbReference type="InterPro" id="IPR052369">
    <property type="entry name" value="UG_Glycosaminoglycan_Hydrolase"/>
</dbReference>
<accession>A0A9P6SMX4</accession>
<dbReference type="PANTHER" id="PTHR36845">
    <property type="entry name" value="HYDROLASE, PUTATIVE (AFU_ORTHOLOGUE AFUA_7G05090)-RELATED"/>
    <property type="match status" value="1"/>
</dbReference>
<organism evidence="4 5">
    <name type="scientific">Hyphodiscus hymeniophilus</name>
    <dbReference type="NCBI Taxonomy" id="353542"/>
    <lineage>
        <taxon>Eukaryota</taxon>
        <taxon>Fungi</taxon>
        <taxon>Dikarya</taxon>
        <taxon>Ascomycota</taxon>
        <taxon>Pezizomycotina</taxon>
        <taxon>Leotiomycetes</taxon>
        <taxon>Helotiales</taxon>
        <taxon>Hyphodiscaceae</taxon>
        <taxon>Hyphodiscus</taxon>
    </lineage>
</organism>
<comment type="caution">
    <text evidence="4">The sequence shown here is derived from an EMBL/GenBank/DDBJ whole genome shotgun (WGS) entry which is preliminary data.</text>
</comment>
<feature type="region of interest" description="Disordered" evidence="3">
    <location>
        <begin position="1"/>
        <end position="30"/>
    </location>
</feature>
<evidence type="ECO:0000256" key="1">
    <source>
        <dbReference type="ARBA" id="ARBA00022801"/>
    </source>
</evidence>
<keyword evidence="5" id="KW-1185">Reference proteome</keyword>
<dbReference type="InterPro" id="IPR008928">
    <property type="entry name" value="6-hairpin_glycosidase_sf"/>
</dbReference>
<proteinExistence type="inferred from homology"/>
<sequence>MDMDDESSASTATSVTGTETTASSVSSPPATKGNDVLLGSRVRLDLELAELFSENVAAKIWRVAAGHLEQEDALANYPEFIPTEGPTAGKYTTKFADFWTCGFFPGSLYALLERTMKYPKYLPSSNFDRLEFQAQLLELCRTWSDPLHRMAKRTNTHDLGFIVQPALRMDWELTGNTRSFQSVVTAANSLSSRYNEKLGAIRSWDQCHNTKESITDKETNFLIIIDSMCNLDLLFYVGHHTSNQRMVEIATSHALVVLRSIVRDDFSTYHLANLDPETGNIKVQRTHQGGQGWGILGFTQTYVWTKNPIFLDAAINMANYFLDRLAISTHSYPYVPVWDFDAPVPRDTPPLRDTSAGMIAANGLVLLHQILNNNSPYLAAAIQIAKETVDLSLSLDKARFSIGHDGRVAVEKGTFDGILMNATANNNELAVKRYSDHGLVYADYYFLELGNKLLRMGLV</sequence>
<keyword evidence="1 4" id="KW-0378">Hydrolase</keyword>
<dbReference type="Proteomes" id="UP000785200">
    <property type="component" value="Unassembled WGS sequence"/>
</dbReference>
<name>A0A9P6SMX4_9HELO</name>
<dbReference type="GO" id="GO:0000272">
    <property type="term" value="P:polysaccharide catabolic process"/>
    <property type="evidence" value="ECO:0007669"/>
    <property type="project" value="TreeGrafter"/>
</dbReference>
<evidence type="ECO:0000313" key="4">
    <source>
        <dbReference type="EMBL" id="KAG0645329.1"/>
    </source>
</evidence>
<evidence type="ECO:0000313" key="5">
    <source>
        <dbReference type="Proteomes" id="UP000785200"/>
    </source>
</evidence>
<dbReference type="Gene3D" id="1.50.10.10">
    <property type="match status" value="1"/>
</dbReference>
<comment type="similarity">
    <text evidence="2">Belongs to the glycosyl hydrolase 88 family.</text>
</comment>
<dbReference type="GO" id="GO:0052757">
    <property type="term" value="F:chondroitin hydrolase activity"/>
    <property type="evidence" value="ECO:0007669"/>
    <property type="project" value="TreeGrafter"/>
</dbReference>
<protein>
    <submittedName>
        <fullName evidence="4">Unsaturated glucuronyl hydrolase</fullName>
    </submittedName>
</protein>
<dbReference type="AlphaFoldDB" id="A0A9P6SMX4"/>
<evidence type="ECO:0000256" key="2">
    <source>
        <dbReference type="ARBA" id="ARBA00038358"/>
    </source>
</evidence>
<reference evidence="4" key="1">
    <citation type="submission" date="2019-07" db="EMBL/GenBank/DDBJ databases">
        <title>Hyphodiscus hymeniophilus genome sequencing and assembly.</title>
        <authorList>
            <person name="Kramer G."/>
            <person name="Nodwell J."/>
        </authorList>
    </citation>
    <scope>NUCLEOTIDE SEQUENCE</scope>
    <source>
        <strain evidence="4">ATCC 34498</strain>
    </source>
</reference>
<dbReference type="PANTHER" id="PTHR36845:SF1">
    <property type="entry name" value="HYDROLASE, PUTATIVE (AFU_ORTHOLOGUE AFUA_7G05090)-RELATED"/>
    <property type="match status" value="1"/>
</dbReference>
<evidence type="ECO:0000256" key="3">
    <source>
        <dbReference type="SAM" id="MobiDB-lite"/>
    </source>
</evidence>
<gene>
    <name evidence="4" type="ORF">D0Z07_9047</name>
</gene>
<dbReference type="OrthoDB" id="2317065at2759"/>
<dbReference type="EMBL" id="VNKQ01000019">
    <property type="protein sequence ID" value="KAG0645329.1"/>
    <property type="molecule type" value="Genomic_DNA"/>
</dbReference>
<feature type="compositionally biased region" description="Low complexity" evidence="3">
    <location>
        <begin position="8"/>
        <end position="30"/>
    </location>
</feature>